<evidence type="ECO:0000313" key="1">
    <source>
        <dbReference type="EMBL" id="EXJ82352.1"/>
    </source>
</evidence>
<evidence type="ECO:0000313" key="2">
    <source>
        <dbReference type="Proteomes" id="UP000019478"/>
    </source>
</evidence>
<keyword evidence="2" id="KW-1185">Reference proteome</keyword>
<dbReference type="RefSeq" id="XP_007734475.1">
    <property type="nucleotide sequence ID" value="XM_007736285.1"/>
</dbReference>
<proteinExistence type="predicted"/>
<accession>W9XPB6</accession>
<gene>
    <name evidence="1" type="ORF">A1O3_06165</name>
</gene>
<dbReference type="EMBL" id="AMGY01000005">
    <property type="protein sequence ID" value="EXJ82352.1"/>
    <property type="molecule type" value="Genomic_DNA"/>
</dbReference>
<name>W9XPB6_9EURO</name>
<dbReference type="GeneID" id="19170275"/>
<dbReference type="Proteomes" id="UP000019478">
    <property type="component" value="Unassembled WGS sequence"/>
</dbReference>
<comment type="caution">
    <text evidence="1">The sequence shown here is derived from an EMBL/GenBank/DDBJ whole genome shotgun (WGS) entry which is preliminary data.</text>
</comment>
<reference evidence="1 2" key="1">
    <citation type="submission" date="2013-03" db="EMBL/GenBank/DDBJ databases">
        <title>The Genome Sequence of Capronia epimyces CBS 606.96.</title>
        <authorList>
            <consortium name="The Broad Institute Genomics Platform"/>
            <person name="Cuomo C."/>
            <person name="de Hoog S."/>
            <person name="Gorbushina A."/>
            <person name="Walker B."/>
            <person name="Young S.K."/>
            <person name="Zeng Q."/>
            <person name="Gargeya S."/>
            <person name="Fitzgerald M."/>
            <person name="Haas B."/>
            <person name="Abouelleil A."/>
            <person name="Allen A.W."/>
            <person name="Alvarado L."/>
            <person name="Arachchi H.M."/>
            <person name="Berlin A.M."/>
            <person name="Chapman S.B."/>
            <person name="Gainer-Dewar J."/>
            <person name="Goldberg J."/>
            <person name="Griggs A."/>
            <person name="Gujja S."/>
            <person name="Hansen M."/>
            <person name="Howarth C."/>
            <person name="Imamovic A."/>
            <person name="Ireland A."/>
            <person name="Larimer J."/>
            <person name="McCowan C."/>
            <person name="Murphy C."/>
            <person name="Pearson M."/>
            <person name="Poon T.W."/>
            <person name="Priest M."/>
            <person name="Roberts A."/>
            <person name="Saif S."/>
            <person name="Shea T."/>
            <person name="Sisk P."/>
            <person name="Sykes S."/>
            <person name="Wortman J."/>
            <person name="Nusbaum C."/>
            <person name="Birren B."/>
        </authorList>
    </citation>
    <scope>NUCLEOTIDE SEQUENCE [LARGE SCALE GENOMIC DNA]</scope>
    <source>
        <strain evidence="1 2">CBS 606.96</strain>
    </source>
</reference>
<sequence>MDRVSVIATLISGFLPGWVHRLARHAQSVPLESDPVAVPAPAPAPLIVHLSDESVAKIQGAIEAALNKSLAPVKAKQAEILEAFNRLGRINAERSFTVSLHGEVVRDAN</sequence>
<dbReference type="AlphaFoldDB" id="W9XPB6"/>
<organism evidence="1 2">
    <name type="scientific">Capronia epimyces CBS 606.96</name>
    <dbReference type="NCBI Taxonomy" id="1182542"/>
    <lineage>
        <taxon>Eukaryota</taxon>
        <taxon>Fungi</taxon>
        <taxon>Dikarya</taxon>
        <taxon>Ascomycota</taxon>
        <taxon>Pezizomycotina</taxon>
        <taxon>Eurotiomycetes</taxon>
        <taxon>Chaetothyriomycetidae</taxon>
        <taxon>Chaetothyriales</taxon>
        <taxon>Herpotrichiellaceae</taxon>
        <taxon>Capronia</taxon>
    </lineage>
</organism>
<protein>
    <submittedName>
        <fullName evidence="1">Uncharacterized protein</fullName>
    </submittedName>
</protein>
<dbReference type="HOGENOM" id="CLU_2183627_0_0_1"/>